<dbReference type="Proteomes" id="UP000037904">
    <property type="component" value="Unassembled WGS sequence"/>
</dbReference>
<dbReference type="AlphaFoldDB" id="A0A0M9EP94"/>
<dbReference type="SUPFAM" id="SSF81383">
    <property type="entry name" value="F-box domain"/>
    <property type="match status" value="1"/>
</dbReference>
<name>A0A0M9EP94_FUSLA</name>
<feature type="region of interest" description="Disordered" evidence="1">
    <location>
        <begin position="59"/>
        <end position="81"/>
    </location>
</feature>
<gene>
    <name evidence="3" type="ORF">FLAG1_10406</name>
</gene>
<comment type="caution">
    <text evidence="3">The sequence shown here is derived from an EMBL/GenBank/DDBJ whole genome shotgun (WGS) entry which is preliminary data.</text>
</comment>
<dbReference type="PROSITE" id="PS50181">
    <property type="entry name" value="FBOX"/>
    <property type="match status" value="1"/>
</dbReference>
<keyword evidence="4" id="KW-1185">Reference proteome</keyword>
<organism evidence="3 4">
    <name type="scientific">Fusarium langsethiae</name>
    <dbReference type="NCBI Taxonomy" id="179993"/>
    <lineage>
        <taxon>Eukaryota</taxon>
        <taxon>Fungi</taxon>
        <taxon>Dikarya</taxon>
        <taxon>Ascomycota</taxon>
        <taxon>Pezizomycotina</taxon>
        <taxon>Sordariomycetes</taxon>
        <taxon>Hypocreomycetidae</taxon>
        <taxon>Hypocreales</taxon>
        <taxon>Nectriaceae</taxon>
        <taxon>Fusarium</taxon>
    </lineage>
</organism>
<evidence type="ECO:0000313" key="3">
    <source>
        <dbReference type="EMBL" id="KPA36810.1"/>
    </source>
</evidence>
<dbReference type="Pfam" id="PF12937">
    <property type="entry name" value="F-box-like"/>
    <property type="match status" value="1"/>
</dbReference>
<dbReference type="InterPro" id="IPR001810">
    <property type="entry name" value="F-box_dom"/>
</dbReference>
<accession>A0A0M9EP94</accession>
<evidence type="ECO:0000256" key="1">
    <source>
        <dbReference type="SAM" id="MobiDB-lite"/>
    </source>
</evidence>
<dbReference type="InterPro" id="IPR036047">
    <property type="entry name" value="F-box-like_dom_sf"/>
</dbReference>
<evidence type="ECO:0000259" key="2">
    <source>
        <dbReference type="PROSITE" id="PS50181"/>
    </source>
</evidence>
<protein>
    <recommendedName>
        <fullName evidence="2">F-box domain-containing protein</fullName>
    </recommendedName>
</protein>
<proteinExistence type="predicted"/>
<sequence>MTTLDSLPSEIILQIFRDSSPQEFCRLSFTCKILGLIASSCLWSDIELHEKGYHESSAEIAHPPSYRTAPRPYNDSSTCGRQSDISRRAETLFKLLQSLHVRDEARLKQLTGRVRSLCTVIEPSWQFEVNRSANPTSMWSILPYFTRLEALELHGGSNTLNNANNGFRLRDARPLANLKFAKLSAYIPQDVATYVLRSNTSLERLELGMLDDPRSGVVGIDSADNLNFGGREIGGVIPRPLGSFFFDCSPRFRNLKYLHLCQPCNSRGDYFNQINAWSACADSATLESWKNLLAASFQSLETLVLDQRPGAGVEDNEGFSEEEFLNTGSSGLGNKALIDSLGSMLTSESKLPRLSQVYLYGFIVRSHLRRRPSGETPGDTLLHGLARRGVKCEARRGKWCLFDQESGTTSWAKWNGDGCTHIHDEYMGVRWYTVLAKT</sequence>
<dbReference type="OrthoDB" id="3927840at2759"/>
<feature type="domain" description="F-box" evidence="2">
    <location>
        <begin position="1"/>
        <end position="46"/>
    </location>
</feature>
<evidence type="ECO:0000313" key="4">
    <source>
        <dbReference type="Proteomes" id="UP000037904"/>
    </source>
</evidence>
<reference evidence="3 4" key="1">
    <citation type="submission" date="2015-04" db="EMBL/GenBank/DDBJ databases">
        <title>The draft genome sequence of Fusarium langsethiae, a T-2/HT-2 mycotoxin producer.</title>
        <authorList>
            <person name="Lysoe E."/>
            <person name="Divon H.H."/>
            <person name="Terzi V."/>
            <person name="Orru L."/>
            <person name="Lamontanara A."/>
            <person name="Kolseth A.-K."/>
            <person name="Frandsen R.J."/>
            <person name="Nielsen K."/>
            <person name="Thrane U."/>
        </authorList>
    </citation>
    <scope>NUCLEOTIDE SEQUENCE [LARGE SCALE GENOMIC DNA]</scope>
    <source>
        <strain evidence="3 4">Fl201059</strain>
    </source>
</reference>
<dbReference type="EMBL" id="JXCE01000541">
    <property type="protein sequence ID" value="KPA36810.1"/>
    <property type="molecule type" value="Genomic_DNA"/>
</dbReference>